<keyword evidence="3" id="KW-1185">Reference proteome</keyword>
<accession>A0A6A6B5P4</accession>
<dbReference type="AlphaFoldDB" id="A0A6A6B5P4"/>
<name>A0A6A6B5P4_9PEZI</name>
<keyword evidence="1" id="KW-0175">Coiled coil</keyword>
<organism evidence="2 3">
    <name type="scientific">Aplosporella prunicola CBS 121167</name>
    <dbReference type="NCBI Taxonomy" id="1176127"/>
    <lineage>
        <taxon>Eukaryota</taxon>
        <taxon>Fungi</taxon>
        <taxon>Dikarya</taxon>
        <taxon>Ascomycota</taxon>
        <taxon>Pezizomycotina</taxon>
        <taxon>Dothideomycetes</taxon>
        <taxon>Dothideomycetes incertae sedis</taxon>
        <taxon>Botryosphaeriales</taxon>
        <taxon>Aplosporellaceae</taxon>
        <taxon>Aplosporella</taxon>
    </lineage>
</organism>
<dbReference type="OrthoDB" id="3553547at2759"/>
<dbReference type="RefSeq" id="XP_033394661.1">
    <property type="nucleotide sequence ID" value="XM_033544338.1"/>
</dbReference>
<dbReference type="Proteomes" id="UP000799438">
    <property type="component" value="Unassembled WGS sequence"/>
</dbReference>
<sequence length="320" mass="36441">MTIRLLESELVSELRQMCLNAKALDPEVLFTIYQKIQQAQNDLGNAEEEYDQVERAYDTAEWKLADRQGDFIATLTEDLLDINLEALFPNTDLQLQLGSDAEMSPGLQNGNHALPLSPAEMEQLTLKQNGFDFKQPQQFEDKHVQDPLDDEDFSESEMTESEKEILVGPRFSYDDEVETVFPPTEFDTMTFPGGRQFSNPYLPLPVTETELPRAKSESGLEQLLPLIPDVRARISKWIFDTLRASDIQKAIAKSQLENQDICSKTWWKLVKRYWIDPSEAGCDTEFIVITPPVLDDVQGSVGSPGVYSQDLKTSRWNIRI</sequence>
<feature type="coiled-coil region" evidence="1">
    <location>
        <begin position="29"/>
        <end position="63"/>
    </location>
</feature>
<dbReference type="EMBL" id="ML995494">
    <property type="protein sequence ID" value="KAF2138948.1"/>
    <property type="molecule type" value="Genomic_DNA"/>
</dbReference>
<protein>
    <submittedName>
        <fullName evidence="2">Uncharacterized protein</fullName>
    </submittedName>
</protein>
<gene>
    <name evidence="2" type="ORF">K452DRAFT_320604</name>
</gene>
<proteinExistence type="predicted"/>
<evidence type="ECO:0000313" key="2">
    <source>
        <dbReference type="EMBL" id="KAF2138948.1"/>
    </source>
</evidence>
<evidence type="ECO:0000313" key="3">
    <source>
        <dbReference type="Proteomes" id="UP000799438"/>
    </source>
</evidence>
<reference evidence="2" key="1">
    <citation type="journal article" date="2020" name="Stud. Mycol.">
        <title>101 Dothideomycetes genomes: a test case for predicting lifestyles and emergence of pathogens.</title>
        <authorList>
            <person name="Haridas S."/>
            <person name="Albert R."/>
            <person name="Binder M."/>
            <person name="Bloem J."/>
            <person name="Labutti K."/>
            <person name="Salamov A."/>
            <person name="Andreopoulos B."/>
            <person name="Baker S."/>
            <person name="Barry K."/>
            <person name="Bills G."/>
            <person name="Bluhm B."/>
            <person name="Cannon C."/>
            <person name="Castanera R."/>
            <person name="Culley D."/>
            <person name="Daum C."/>
            <person name="Ezra D."/>
            <person name="Gonzalez J."/>
            <person name="Henrissat B."/>
            <person name="Kuo A."/>
            <person name="Liang C."/>
            <person name="Lipzen A."/>
            <person name="Lutzoni F."/>
            <person name="Magnuson J."/>
            <person name="Mondo S."/>
            <person name="Nolan M."/>
            <person name="Ohm R."/>
            <person name="Pangilinan J."/>
            <person name="Park H.-J."/>
            <person name="Ramirez L."/>
            <person name="Alfaro M."/>
            <person name="Sun H."/>
            <person name="Tritt A."/>
            <person name="Yoshinaga Y."/>
            <person name="Zwiers L.-H."/>
            <person name="Turgeon B."/>
            <person name="Goodwin S."/>
            <person name="Spatafora J."/>
            <person name="Crous P."/>
            <person name="Grigoriev I."/>
        </authorList>
    </citation>
    <scope>NUCLEOTIDE SEQUENCE</scope>
    <source>
        <strain evidence="2">CBS 121167</strain>
    </source>
</reference>
<evidence type="ECO:0000256" key="1">
    <source>
        <dbReference type="SAM" id="Coils"/>
    </source>
</evidence>
<dbReference type="GeneID" id="54301834"/>